<feature type="domain" description="MEKHLA" evidence="1">
    <location>
        <begin position="10"/>
        <end position="140"/>
    </location>
</feature>
<keyword evidence="3" id="KW-1185">Reference proteome</keyword>
<dbReference type="Proteomes" id="UP000435243">
    <property type="component" value="Unassembled WGS sequence"/>
</dbReference>
<dbReference type="InterPro" id="IPR013978">
    <property type="entry name" value="MEKHLA"/>
</dbReference>
<dbReference type="SUPFAM" id="SSF55785">
    <property type="entry name" value="PYP-like sensor domain (PAS domain)"/>
    <property type="match status" value="1"/>
</dbReference>
<dbReference type="Pfam" id="PF08670">
    <property type="entry name" value="MEKHLA"/>
    <property type="match status" value="1"/>
</dbReference>
<proteinExistence type="predicted"/>
<sequence>MQRSAGDRLTLIESSFARLAGRPLVPPGSDLWSAANAIVAHGPQDPPLFFYANAQALELFRMSAARFIGLPSYKSAEPGLREERAAMLAQLEAEDMVTNYRGIRIAADGTRFVIENAVVWNLIDEAGQRHGQAATFAQWSPVPD</sequence>
<accession>A0A844ZL56</accession>
<evidence type="ECO:0000259" key="1">
    <source>
        <dbReference type="Pfam" id="PF08670"/>
    </source>
</evidence>
<gene>
    <name evidence="2" type="ORF">GRI32_03785</name>
</gene>
<dbReference type="OrthoDB" id="9794448at2"/>
<dbReference type="InterPro" id="IPR035965">
    <property type="entry name" value="PAS-like_dom_sf"/>
</dbReference>
<dbReference type="AlphaFoldDB" id="A0A844ZL56"/>
<evidence type="ECO:0000313" key="3">
    <source>
        <dbReference type="Proteomes" id="UP000435243"/>
    </source>
</evidence>
<reference evidence="2 3" key="1">
    <citation type="submission" date="2019-12" db="EMBL/GenBank/DDBJ databases">
        <title>Genomic-based taxomic classification of the family Erythrobacteraceae.</title>
        <authorList>
            <person name="Xu L."/>
        </authorList>
    </citation>
    <scope>NUCLEOTIDE SEQUENCE [LARGE SCALE GENOMIC DNA]</scope>
    <source>
        <strain evidence="2 3">JCM 16339</strain>
    </source>
</reference>
<evidence type="ECO:0000313" key="2">
    <source>
        <dbReference type="EMBL" id="MXO87856.1"/>
    </source>
</evidence>
<dbReference type="EMBL" id="WTYY01000002">
    <property type="protein sequence ID" value="MXO87856.1"/>
    <property type="molecule type" value="Genomic_DNA"/>
</dbReference>
<protein>
    <submittedName>
        <fullName evidence="2">MEKHLA domain-containing protein</fullName>
    </submittedName>
</protein>
<organism evidence="2 3">
    <name type="scientific">Alteraurantiacibacter aestuarii</name>
    <dbReference type="NCBI Taxonomy" id="650004"/>
    <lineage>
        <taxon>Bacteria</taxon>
        <taxon>Pseudomonadati</taxon>
        <taxon>Pseudomonadota</taxon>
        <taxon>Alphaproteobacteria</taxon>
        <taxon>Sphingomonadales</taxon>
        <taxon>Erythrobacteraceae</taxon>
        <taxon>Alteraurantiacibacter</taxon>
    </lineage>
</organism>
<name>A0A844ZL56_9SPHN</name>
<comment type="caution">
    <text evidence="2">The sequence shown here is derived from an EMBL/GenBank/DDBJ whole genome shotgun (WGS) entry which is preliminary data.</text>
</comment>